<dbReference type="AlphaFoldDB" id="A0AA91IBD5"/>
<reference evidence="1 2" key="1">
    <citation type="submission" date="2016-03" db="EMBL/GenBank/DDBJ databases">
        <title>Genome sequence of Variovorax paradoxus KB5.</title>
        <authorList>
            <person name="Jeong H."/>
            <person name="Hong C.E."/>
            <person name="Jo S.H."/>
            <person name="Park J.M."/>
        </authorList>
    </citation>
    <scope>NUCLEOTIDE SEQUENCE [LARGE SCALE GENOMIC DNA]</scope>
    <source>
        <strain evidence="1 2">KB5</strain>
    </source>
</reference>
<protein>
    <submittedName>
        <fullName evidence="1">Uncharacterized protein</fullName>
    </submittedName>
</protein>
<organism evidence="1 2">
    <name type="scientific">Variovorax paradoxus</name>
    <dbReference type="NCBI Taxonomy" id="34073"/>
    <lineage>
        <taxon>Bacteria</taxon>
        <taxon>Pseudomonadati</taxon>
        <taxon>Pseudomonadota</taxon>
        <taxon>Betaproteobacteria</taxon>
        <taxon>Burkholderiales</taxon>
        <taxon>Comamonadaceae</taxon>
        <taxon>Variovorax</taxon>
    </lineage>
</organism>
<dbReference type="EMBL" id="LVHG01000037">
    <property type="protein sequence ID" value="OAK64611.1"/>
    <property type="molecule type" value="Genomic_DNA"/>
</dbReference>
<dbReference type="RefSeq" id="WP_081267738.1">
    <property type="nucleotide sequence ID" value="NZ_LVHG01000037.1"/>
</dbReference>
<proteinExistence type="predicted"/>
<evidence type="ECO:0000313" key="2">
    <source>
        <dbReference type="Proteomes" id="UP000077852"/>
    </source>
</evidence>
<evidence type="ECO:0000313" key="1">
    <source>
        <dbReference type="EMBL" id="OAK64611.1"/>
    </source>
</evidence>
<sequence length="189" mass="20957">MYRYLRLATVSEFAAGRTLGERVRAACLASRAWKSNGYGIAWVQDRVDRQFRYFEALGEFRMFAPGAVFIGARVTSVDDTTARIRWTSAFYPGPRHRQVVRGGQGELLPLGFHGRFDLYLRRATEVPVDAHQAIGDVSPNAESDVIVVRSDEGETTTFDFRQAGGMPADVVDALREGMLRARLLAAGPS</sequence>
<accession>A0AA91IBD5</accession>
<gene>
    <name evidence="1" type="ORF">A3K87_14645</name>
</gene>
<dbReference type="Proteomes" id="UP000077852">
    <property type="component" value="Unassembled WGS sequence"/>
</dbReference>
<comment type="caution">
    <text evidence="1">The sequence shown here is derived from an EMBL/GenBank/DDBJ whole genome shotgun (WGS) entry which is preliminary data.</text>
</comment>
<name>A0AA91IBD5_VARPD</name>